<dbReference type="InterPro" id="IPR007815">
    <property type="entry name" value="Emycin_Estase"/>
</dbReference>
<keyword evidence="2" id="KW-1185">Reference proteome</keyword>
<organism evidence="1 2">
    <name type="scientific">Pseudidiomarina halophila</name>
    <dbReference type="NCBI Taxonomy" id="1449799"/>
    <lineage>
        <taxon>Bacteria</taxon>
        <taxon>Pseudomonadati</taxon>
        <taxon>Pseudomonadota</taxon>
        <taxon>Gammaproteobacteria</taxon>
        <taxon>Alteromonadales</taxon>
        <taxon>Idiomarinaceae</taxon>
        <taxon>Pseudidiomarina</taxon>
    </lineage>
</organism>
<protein>
    <submittedName>
        <fullName evidence="1">Protein-L-isoaspartate O-methyltransferase</fullName>
    </submittedName>
</protein>
<dbReference type="EMBL" id="PIPW01000001">
    <property type="protein sequence ID" value="RUO53889.1"/>
    <property type="molecule type" value="Genomic_DNA"/>
</dbReference>
<dbReference type="Pfam" id="PF05139">
    <property type="entry name" value="Erythro_esteras"/>
    <property type="match status" value="1"/>
</dbReference>
<comment type="caution">
    <text evidence="1">The sequence shown here is derived from an EMBL/GenBank/DDBJ whole genome shotgun (WGS) entry which is preliminary data.</text>
</comment>
<dbReference type="GO" id="GO:0046677">
    <property type="term" value="P:response to antibiotic"/>
    <property type="evidence" value="ECO:0007669"/>
    <property type="project" value="InterPro"/>
</dbReference>
<keyword evidence="1" id="KW-0808">Transferase</keyword>
<dbReference type="CDD" id="cd14728">
    <property type="entry name" value="Ere-like"/>
    <property type="match status" value="1"/>
</dbReference>
<gene>
    <name evidence="1" type="ORF">CWI69_00145</name>
</gene>
<reference evidence="2" key="1">
    <citation type="journal article" date="2018" name="Front. Microbiol.">
        <title>Genome-Based Analysis Reveals the Taxonomy and Diversity of the Family Idiomarinaceae.</title>
        <authorList>
            <person name="Liu Y."/>
            <person name="Lai Q."/>
            <person name="Shao Z."/>
        </authorList>
    </citation>
    <scope>NUCLEOTIDE SEQUENCE [LARGE SCALE GENOMIC DNA]</scope>
    <source>
        <strain evidence="2">BH195</strain>
    </source>
</reference>
<sequence>MRSDTVIDILSTHKRDFASIKHLRPLLESVKDKRLVMLGEASHGTHEYYKWRAAISKALLEDYDFDFVAVEGDWPACYELNRHVKGYDDAITDTDKALKEFSRWPSWMWANWEVHEWAQWLREFNQGLAQDKRKGFYGLDVYSLWESLDAIMDYLAREDPAALETAQEAMRCFEPYRDEDGQSYALSTRLVPEGCSAEVTKMLQEIRRKVPTYNSDREHAFSTEQNALVSNNAERYYRVMAGGGAGGSDGSGEESTWNLRDRHMMDTLNRLMEFHGADAKGIVWAHNTHIGDASYTDMKSAGLFNLGELGRNEYGRDEVALVGFGGYRGTVMAGSSWGSRPQEMELPEARAGSWEDLCYQAGDQFYIASADLPDVAELQRAIPHRAVGVVYHPKHERYGNYVPTLIPERYDHFLFFAETQALHALDLQGDTSRMPDTYPFGL</sequence>
<dbReference type="InterPro" id="IPR052036">
    <property type="entry name" value="Hydrolase/PRTase-associated"/>
</dbReference>
<dbReference type="SUPFAM" id="SSF159501">
    <property type="entry name" value="EreA/ChaN-like"/>
    <property type="match status" value="1"/>
</dbReference>
<dbReference type="GO" id="GO:0032259">
    <property type="term" value="P:methylation"/>
    <property type="evidence" value="ECO:0007669"/>
    <property type="project" value="UniProtKB-KW"/>
</dbReference>
<dbReference type="InterPro" id="IPR014622">
    <property type="entry name" value="UCP036794_erythomycin"/>
</dbReference>
<keyword evidence="1" id="KW-0489">Methyltransferase</keyword>
<proteinExistence type="predicted"/>
<evidence type="ECO:0000313" key="1">
    <source>
        <dbReference type="EMBL" id="RUO53889.1"/>
    </source>
</evidence>
<accession>A0A432XYU2</accession>
<evidence type="ECO:0000313" key="2">
    <source>
        <dbReference type="Proteomes" id="UP000287198"/>
    </source>
</evidence>
<dbReference type="Gene3D" id="3.30.1870.10">
    <property type="entry name" value="EreA-like, domain 2"/>
    <property type="match status" value="1"/>
</dbReference>
<dbReference type="OrthoDB" id="9810066at2"/>
<dbReference type="PANTHER" id="PTHR31299:SF0">
    <property type="entry name" value="ESTERASE, PUTATIVE (AFU_ORTHOLOGUE AFUA_1G05850)-RELATED"/>
    <property type="match status" value="1"/>
</dbReference>
<name>A0A432XYU2_9GAMM</name>
<dbReference type="Gene3D" id="3.40.1660.10">
    <property type="entry name" value="EreA-like (biosynthetic domain)"/>
    <property type="match status" value="1"/>
</dbReference>
<dbReference type="AlphaFoldDB" id="A0A432XYU2"/>
<dbReference type="PIRSF" id="PIRSF036794">
    <property type="entry name" value="UCP_erythr_ester"/>
    <property type="match status" value="1"/>
</dbReference>
<dbReference type="PANTHER" id="PTHR31299">
    <property type="entry name" value="ESTERASE, PUTATIVE (AFU_ORTHOLOGUE AFUA_1G05850)-RELATED"/>
    <property type="match status" value="1"/>
</dbReference>
<dbReference type="GO" id="GO:0008168">
    <property type="term" value="F:methyltransferase activity"/>
    <property type="evidence" value="ECO:0007669"/>
    <property type="project" value="UniProtKB-KW"/>
</dbReference>
<dbReference type="Gene3D" id="1.20.1440.30">
    <property type="entry name" value="Biosynthetic Protein domain"/>
    <property type="match status" value="1"/>
</dbReference>
<dbReference type="Proteomes" id="UP000287198">
    <property type="component" value="Unassembled WGS sequence"/>
</dbReference>